<dbReference type="SUPFAM" id="SSF55120">
    <property type="entry name" value="Pseudouridine synthase"/>
    <property type="match status" value="1"/>
</dbReference>
<dbReference type="EMBL" id="CP004005">
    <property type="protein sequence ID" value="AGH16535.1"/>
    <property type="molecule type" value="Genomic_DNA"/>
</dbReference>
<comment type="caution">
    <text evidence="4">Lacks conserved residue(s) required for the propagation of feature annotation.</text>
</comment>
<dbReference type="InterPro" id="IPR020095">
    <property type="entry name" value="PsdUridine_synth_TruA_C"/>
</dbReference>
<protein>
    <recommendedName>
        <fullName evidence="4">tRNA pseudouridine synthase A</fullName>
        <ecNumber evidence="4">5.4.99.12</ecNumber>
    </recommendedName>
    <alternativeName>
        <fullName evidence="4">tRNA pseudouridine(38-40) synthase</fullName>
    </alternativeName>
    <alternativeName>
        <fullName evidence="4">tRNA pseudouridylate synthase I</fullName>
    </alternativeName>
    <alternativeName>
        <fullName evidence="4">tRNA-uridine isomerase I</fullName>
    </alternativeName>
</protein>
<comment type="catalytic activity">
    <reaction evidence="4 5">
        <text>uridine(38/39/40) in tRNA = pseudouridine(38/39/40) in tRNA</text>
        <dbReference type="Rhea" id="RHEA:22376"/>
        <dbReference type="Rhea" id="RHEA-COMP:10085"/>
        <dbReference type="Rhea" id="RHEA-COMP:10087"/>
        <dbReference type="ChEBI" id="CHEBI:65314"/>
        <dbReference type="ChEBI" id="CHEBI:65315"/>
        <dbReference type="EC" id="5.4.99.12"/>
    </reaction>
</comment>
<dbReference type="NCBIfam" id="TIGR00071">
    <property type="entry name" value="hisT_truA"/>
    <property type="match status" value="1"/>
</dbReference>
<dbReference type="PANTHER" id="PTHR11142:SF0">
    <property type="entry name" value="TRNA PSEUDOURIDINE SYNTHASE-LIKE 1"/>
    <property type="match status" value="1"/>
</dbReference>
<feature type="domain" description="Pseudouridine synthase I TruA alpha/beta" evidence="6">
    <location>
        <begin position="145"/>
        <end position="247"/>
    </location>
</feature>
<dbReference type="RefSeq" id="WP_012778514.1">
    <property type="nucleotide sequence ID" value="NC_020549.1"/>
</dbReference>
<comment type="subunit">
    <text evidence="4">Homodimer.</text>
</comment>
<dbReference type="HAMAP" id="MF_00171">
    <property type="entry name" value="TruA"/>
    <property type="match status" value="1"/>
</dbReference>
<evidence type="ECO:0000256" key="5">
    <source>
        <dbReference type="RuleBase" id="RU003792"/>
    </source>
</evidence>
<name>A0ABM5NEG8_LIBAS</name>
<keyword evidence="8" id="KW-1185">Reference proteome</keyword>
<dbReference type="PANTHER" id="PTHR11142">
    <property type="entry name" value="PSEUDOURIDYLATE SYNTHASE"/>
    <property type="match status" value="1"/>
</dbReference>
<evidence type="ECO:0000256" key="2">
    <source>
        <dbReference type="ARBA" id="ARBA00022694"/>
    </source>
</evidence>
<dbReference type="GeneID" id="93076535"/>
<comment type="function">
    <text evidence="4">Formation of pseudouridine at positions 38, 39 and 40 in the anticodon stem and loop of transfer RNAs.</text>
</comment>
<comment type="similarity">
    <text evidence="1 4 5">Belongs to the tRNA pseudouridine synthase TruA family.</text>
</comment>
<evidence type="ECO:0000256" key="1">
    <source>
        <dbReference type="ARBA" id="ARBA00009375"/>
    </source>
</evidence>
<gene>
    <name evidence="4" type="primary">truA</name>
    <name evidence="7" type="ORF">WSI_00815</name>
</gene>
<evidence type="ECO:0000256" key="3">
    <source>
        <dbReference type="ARBA" id="ARBA00023235"/>
    </source>
</evidence>
<accession>A0ABM5NEG8</accession>
<sequence length="247" mass="27911">MIRYCMIIEYNGSGYFGWQRQKNGSSIQGSIEKAIFLVTGEIVVVHGAGRTDSGVHALRQVAHFDLVREWVPVILCKALNAYLKISDTISILNLSIVDKQFHARFSAIRRSYLYRIITRQAPLALEKGRAWLIPKSLDCENMRIAAQHLVGRHDFTTFRSIHCQASSPIRTIDHFDVNSFGNLIEIRVVARSFLHTQIRSFVGSLKLVGDGKWTSTDLEKALQAQDRKECGPLAPPEGLYFDSVEYS</sequence>
<dbReference type="InterPro" id="IPR001406">
    <property type="entry name" value="PsdUridine_synth_TruA"/>
</dbReference>
<dbReference type="InterPro" id="IPR020103">
    <property type="entry name" value="PsdUridine_synth_cat_dom_sf"/>
</dbReference>
<evidence type="ECO:0000313" key="7">
    <source>
        <dbReference type="EMBL" id="AGH16535.1"/>
    </source>
</evidence>
<dbReference type="Pfam" id="PF01416">
    <property type="entry name" value="PseudoU_synth_1"/>
    <property type="match status" value="2"/>
</dbReference>
<feature type="active site" description="Nucleophile" evidence="4">
    <location>
        <position position="52"/>
    </location>
</feature>
<evidence type="ECO:0000256" key="4">
    <source>
        <dbReference type="HAMAP-Rule" id="MF_00171"/>
    </source>
</evidence>
<organism evidence="7 8">
    <name type="scientific">Candidatus Liberibacter asiaticus str. gxpsy</name>
    <dbReference type="NCBI Taxonomy" id="1174529"/>
    <lineage>
        <taxon>Bacteria</taxon>
        <taxon>Pseudomonadati</taxon>
        <taxon>Pseudomonadota</taxon>
        <taxon>Alphaproteobacteria</taxon>
        <taxon>Hyphomicrobiales</taxon>
        <taxon>Rhizobiaceae</taxon>
        <taxon>Liberibacter</taxon>
    </lineage>
</organism>
<keyword evidence="3 4" id="KW-0413">Isomerase</keyword>
<dbReference type="Proteomes" id="UP000011820">
    <property type="component" value="Chromosome"/>
</dbReference>
<dbReference type="Gene3D" id="3.30.70.580">
    <property type="entry name" value="Pseudouridine synthase I, catalytic domain, N-terminal subdomain"/>
    <property type="match status" value="1"/>
</dbReference>
<feature type="domain" description="Pseudouridine synthase I TruA alpha/beta" evidence="6">
    <location>
        <begin position="7"/>
        <end position="105"/>
    </location>
</feature>
<dbReference type="InterPro" id="IPR020094">
    <property type="entry name" value="TruA/RsuA/RluB/E/F_N"/>
</dbReference>
<dbReference type="CDD" id="cd02570">
    <property type="entry name" value="PseudoU_synth_EcTruA"/>
    <property type="match status" value="1"/>
</dbReference>
<dbReference type="Gene3D" id="3.30.70.660">
    <property type="entry name" value="Pseudouridine synthase I, catalytic domain, C-terminal subdomain"/>
    <property type="match status" value="1"/>
</dbReference>
<dbReference type="InterPro" id="IPR020097">
    <property type="entry name" value="PsdUridine_synth_TruA_a/b_dom"/>
</dbReference>
<reference evidence="7 8" key="1">
    <citation type="journal article" date="2013" name="Genome Announc.">
        <title>Complete Genome Sequence of a Chinese Strain of 'Candidatus Liberibacter asiaticus'.</title>
        <authorList>
            <person name="Lin H."/>
            <person name="Han C.S."/>
            <person name="Liu B."/>
            <person name="Lou B."/>
            <person name="Bai X."/>
            <person name="Deng C."/>
            <person name="Civerolo E.L."/>
            <person name="Gupta G."/>
        </authorList>
    </citation>
    <scope>NUCLEOTIDE SEQUENCE [LARGE SCALE GENOMIC DNA]</scope>
    <source>
        <strain evidence="8">gxpsy</strain>
    </source>
</reference>
<feature type="binding site" evidence="4">
    <location>
        <position position="112"/>
    </location>
    <ligand>
        <name>substrate</name>
    </ligand>
</feature>
<keyword evidence="2 4" id="KW-0819">tRNA processing</keyword>
<proteinExistence type="inferred from homology"/>
<dbReference type="PIRSF" id="PIRSF001430">
    <property type="entry name" value="tRNA_psdUrid_synth"/>
    <property type="match status" value="1"/>
</dbReference>
<evidence type="ECO:0000259" key="6">
    <source>
        <dbReference type="Pfam" id="PF01416"/>
    </source>
</evidence>
<evidence type="ECO:0000313" key="8">
    <source>
        <dbReference type="Proteomes" id="UP000011820"/>
    </source>
</evidence>
<dbReference type="EC" id="5.4.99.12" evidence="4"/>